<organism evidence="3 4">
    <name type="scientific">Heliorestis acidaminivorans</name>
    <dbReference type="NCBI Taxonomy" id="553427"/>
    <lineage>
        <taxon>Bacteria</taxon>
        <taxon>Bacillati</taxon>
        <taxon>Bacillota</taxon>
        <taxon>Clostridia</taxon>
        <taxon>Eubacteriales</taxon>
        <taxon>Heliobacteriaceae</taxon>
        <taxon>Heliorestis</taxon>
    </lineage>
</organism>
<dbReference type="PROSITE" id="PS50894">
    <property type="entry name" value="HPT"/>
    <property type="match status" value="1"/>
</dbReference>
<dbReference type="EMBL" id="WBXO01000004">
    <property type="protein sequence ID" value="KAB2952880.1"/>
    <property type="molecule type" value="Genomic_DNA"/>
</dbReference>
<accession>A0A6I0EX76</accession>
<dbReference type="RefSeq" id="WP_151619539.1">
    <property type="nucleotide sequence ID" value="NZ_WBXO01000004.1"/>
</dbReference>
<dbReference type="SMART" id="SM00073">
    <property type="entry name" value="HPT"/>
    <property type="match status" value="1"/>
</dbReference>
<name>A0A6I0EX76_9FIRM</name>
<reference evidence="3 4" key="1">
    <citation type="submission" date="2019-10" db="EMBL/GenBank/DDBJ databases">
        <title>Whole-genome sequence of the extremophile Heliorestis acidaminivorans DSM 24790.</title>
        <authorList>
            <person name="Kyndt J.A."/>
            <person name="Meyer T.E."/>
        </authorList>
    </citation>
    <scope>NUCLEOTIDE SEQUENCE [LARGE SCALE GENOMIC DNA]</scope>
    <source>
        <strain evidence="3 4">DSM 24790</strain>
    </source>
</reference>
<evidence type="ECO:0000313" key="3">
    <source>
        <dbReference type="EMBL" id="KAB2952880.1"/>
    </source>
</evidence>
<evidence type="ECO:0000313" key="4">
    <source>
        <dbReference type="Proteomes" id="UP000468766"/>
    </source>
</evidence>
<dbReference type="AlphaFoldDB" id="A0A6I0EX76"/>
<dbReference type="Proteomes" id="UP000468766">
    <property type="component" value="Unassembled WGS sequence"/>
</dbReference>
<feature type="modified residue" description="Phosphohistidine" evidence="1">
    <location>
        <position position="68"/>
    </location>
</feature>
<evidence type="ECO:0000259" key="2">
    <source>
        <dbReference type="PROSITE" id="PS50894"/>
    </source>
</evidence>
<dbReference type="SUPFAM" id="SSF47226">
    <property type="entry name" value="Histidine-containing phosphotransfer domain, HPT domain"/>
    <property type="match status" value="1"/>
</dbReference>
<sequence length="139" mass="15840">MTDKNKLPIKAIDLQVLLKIVDDMDEESATHLLLRLFEIYLQETPRRINSMKEAIKHSDKDQLRNSAHVLKSSSAMLGAIEASTYSSELEKIGRNVGSTEKATELLLLLEKECEQVMAELRALMHKNSNVLYSIEQRKD</sequence>
<gene>
    <name evidence="3" type="ORF">F9B85_06255</name>
</gene>
<dbReference type="OrthoDB" id="2083154at2"/>
<keyword evidence="4" id="KW-1185">Reference proteome</keyword>
<evidence type="ECO:0000256" key="1">
    <source>
        <dbReference type="PROSITE-ProRule" id="PRU00110"/>
    </source>
</evidence>
<dbReference type="Gene3D" id="1.20.120.160">
    <property type="entry name" value="HPT domain"/>
    <property type="match status" value="1"/>
</dbReference>
<dbReference type="InterPro" id="IPR008207">
    <property type="entry name" value="Sig_transdc_His_kin_Hpt_dom"/>
</dbReference>
<proteinExistence type="predicted"/>
<feature type="domain" description="HPt" evidence="2">
    <location>
        <begin position="29"/>
        <end position="123"/>
    </location>
</feature>
<keyword evidence="1" id="KW-0597">Phosphoprotein</keyword>
<comment type="caution">
    <text evidence="3">The sequence shown here is derived from an EMBL/GenBank/DDBJ whole genome shotgun (WGS) entry which is preliminary data.</text>
</comment>
<protein>
    <submittedName>
        <fullName evidence="3">Hpt domain-containing protein</fullName>
    </submittedName>
</protein>
<dbReference type="GO" id="GO:0000160">
    <property type="term" value="P:phosphorelay signal transduction system"/>
    <property type="evidence" value="ECO:0007669"/>
    <property type="project" value="InterPro"/>
</dbReference>
<dbReference type="InterPro" id="IPR036641">
    <property type="entry name" value="HPT_dom_sf"/>
</dbReference>
<dbReference type="Pfam" id="PF01627">
    <property type="entry name" value="Hpt"/>
    <property type="match status" value="1"/>
</dbReference>